<comment type="caution">
    <text evidence="11">The sequence shown here is derived from an EMBL/GenBank/DDBJ whole genome shotgun (WGS) entry which is preliminary data.</text>
</comment>
<dbReference type="InterPro" id="IPR041588">
    <property type="entry name" value="Integrase_H2C2"/>
</dbReference>
<proteinExistence type="predicted"/>
<dbReference type="GO" id="GO:0003964">
    <property type="term" value="F:RNA-directed DNA polymerase activity"/>
    <property type="evidence" value="ECO:0007669"/>
    <property type="project" value="UniProtKB-KW"/>
</dbReference>
<dbReference type="SUPFAM" id="SSF53098">
    <property type="entry name" value="Ribonuclease H-like"/>
    <property type="match status" value="1"/>
</dbReference>
<dbReference type="InterPro" id="IPR038269">
    <property type="entry name" value="SCAN_sf"/>
</dbReference>
<dbReference type="FunFam" id="3.30.70.270:FF:000115">
    <property type="entry name" value="Polyprotein of retroviral origin, putative"/>
    <property type="match status" value="1"/>
</dbReference>
<evidence type="ECO:0000256" key="6">
    <source>
        <dbReference type="ARBA" id="ARBA00022918"/>
    </source>
</evidence>
<dbReference type="Proteomes" id="UP001152320">
    <property type="component" value="Unassembled WGS sequence"/>
</dbReference>
<dbReference type="SUPFAM" id="SSF56672">
    <property type="entry name" value="DNA/RNA polymerases"/>
    <property type="match status" value="1"/>
</dbReference>
<feature type="compositionally biased region" description="Polar residues" evidence="7">
    <location>
        <begin position="79"/>
        <end position="105"/>
    </location>
</feature>
<dbReference type="Gene3D" id="1.10.4020.10">
    <property type="entry name" value="DNA breaking-rejoining enzymes"/>
    <property type="match status" value="1"/>
</dbReference>
<dbReference type="PROSITE" id="PS50175">
    <property type="entry name" value="ASP_PROT_RETROV"/>
    <property type="match status" value="1"/>
</dbReference>
<dbReference type="PANTHER" id="PTHR37984">
    <property type="entry name" value="PROTEIN CBG26694"/>
    <property type="match status" value="1"/>
</dbReference>
<dbReference type="InterPro" id="IPR043502">
    <property type="entry name" value="DNA/RNA_pol_sf"/>
</dbReference>
<accession>A0A9Q0YBW8</accession>
<dbReference type="CDD" id="cd01647">
    <property type="entry name" value="RT_LTR"/>
    <property type="match status" value="1"/>
</dbReference>
<evidence type="ECO:0000256" key="4">
    <source>
        <dbReference type="ARBA" id="ARBA00022759"/>
    </source>
</evidence>
<protein>
    <recommendedName>
        <fullName evidence="13">Reverse transcriptase</fullName>
    </recommendedName>
</protein>
<dbReference type="SUPFAM" id="SSF47353">
    <property type="entry name" value="Retrovirus capsid dimerization domain-like"/>
    <property type="match status" value="1"/>
</dbReference>
<feature type="region of interest" description="Disordered" evidence="7">
    <location>
        <begin position="75"/>
        <end position="121"/>
    </location>
</feature>
<dbReference type="FunFam" id="1.10.340.70:FF:000001">
    <property type="entry name" value="Retrovirus-related Pol polyprotein from transposon gypsy-like Protein"/>
    <property type="match status" value="1"/>
</dbReference>
<dbReference type="CDD" id="cd09274">
    <property type="entry name" value="RNase_HI_RT_Ty3"/>
    <property type="match status" value="1"/>
</dbReference>
<dbReference type="GO" id="GO:0015074">
    <property type="term" value="P:DNA integration"/>
    <property type="evidence" value="ECO:0007669"/>
    <property type="project" value="InterPro"/>
</dbReference>
<evidence type="ECO:0000259" key="8">
    <source>
        <dbReference type="PROSITE" id="PS50175"/>
    </source>
</evidence>
<dbReference type="Pfam" id="PF22938">
    <property type="entry name" value="Integrase_p58_C"/>
    <property type="match status" value="1"/>
</dbReference>
<dbReference type="PANTHER" id="PTHR37984:SF5">
    <property type="entry name" value="PROTEIN NYNRIN-LIKE"/>
    <property type="match status" value="1"/>
</dbReference>
<dbReference type="InterPro" id="IPR043128">
    <property type="entry name" value="Rev_trsase/Diguanyl_cyclase"/>
</dbReference>
<keyword evidence="12" id="KW-1185">Reference proteome</keyword>
<dbReference type="InterPro" id="IPR036397">
    <property type="entry name" value="RNaseH_sf"/>
</dbReference>
<keyword evidence="1" id="KW-0808">Transferase</keyword>
<keyword evidence="6" id="KW-0695">RNA-directed DNA polymerase</keyword>
<keyword evidence="4" id="KW-0255">Endonuclease</keyword>
<dbReference type="InterPro" id="IPR054465">
    <property type="entry name" value="Integrase_p58-like_C"/>
</dbReference>
<dbReference type="Pfam" id="PF17921">
    <property type="entry name" value="Integrase_H2C2"/>
    <property type="match status" value="1"/>
</dbReference>
<dbReference type="GO" id="GO:0006508">
    <property type="term" value="P:proteolysis"/>
    <property type="evidence" value="ECO:0007669"/>
    <property type="project" value="InterPro"/>
</dbReference>
<evidence type="ECO:0000313" key="12">
    <source>
        <dbReference type="Proteomes" id="UP001152320"/>
    </source>
</evidence>
<evidence type="ECO:0000256" key="1">
    <source>
        <dbReference type="ARBA" id="ARBA00022679"/>
    </source>
</evidence>
<evidence type="ECO:0000259" key="9">
    <source>
        <dbReference type="PROSITE" id="PS50878"/>
    </source>
</evidence>
<dbReference type="FunFam" id="3.30.420.10:FF:000032">
    <property type="entry name" value="Retrovirus-related Pol polyprotein from transposon 297-like Protein"/>
    <property type="match status" value="1"/>
</dbReference>
<evidence type="ECO:0000259" key="10">
    <source>
        <dbReference type="PROSITE" id="PS50994"/>
    </source>
</evidence>
<dbReference type="Gene3D" id="1.10.340.70">
    <property type="match status" value="1"/>
</dbReference>
<evidence type="ECO:0000256" key="5">
    <source>
        <dbReference type="ARBA" id="ARBA00022801"/>
    </source>
</evidence>
<dbReference type="Gene3D" id="3.30.420.10">
    <property type="entry name" value="Ribonuclease H-like superfamily/Ribonuclease H"/>
    <property type="match status" value="1"/>
</dbReference>
<dbReference type="GO" id="GO:0004519">
    <property type="term" value="F:endonuclease activity"/>
    <property type="evidence" value="ECO:0007669"/>
    <property type="project" value="UniProtKB-KW"/>
</dbReference>
<dbReference type="PROSITE" id="PS50878">
    <property type="entry name" value="RT_POL"/>
    <property type="match status" value="1"/>
</dbReference>
<keyword evidence="3" id="KW-0540">Nuclease</keyword>
<dbReference type="InterPro" id="IPR012337">
    <property type="entry name" value="RNaseH-like_sf"/>
</dbReference>
<dbReference type="Gene3D" id="3.30.70.270">
    <property type="match status" value="2"/>
</dbReference>
<feature type="domain" description="Integrase catalytic" evidence="10">
    <location>
        <begin position="537"/>
        <end position="705"/>
    </location>
</feature>
<dbReference type="GO" id="GO:0003676">
    <property type="term" value="F:nucleic acid binding"/>
    <property type="evidence" value="ECO:0007669"/>
    <property type="project" value="InterPro"/>
</dbReference>
<dbReference type="InterPro" id="IPR001584">
    <property type="entry name" value="Integrase_cat-core"/>
</dbReference>
<sequence>MNMFDRWLHSMDVKEDFTKLRELVLLEEFKECVPSEVKTYLSDRGVVKLESAARMADDYVLSHKEVFEKKGPKFAKWNSRGNKNFHPSQSHKTSEVSNKNDNSKPGNADIPGSQADKNARKGNRPVCSFCHKVGHTYENCFKRKNQEGKSVALINQNKVSCATENPVTEFNSDQGQLQMNESLVAKRPEGYDGFISYGSVGRSEACELRQVCILRDTGANQSLIVADALPPLSSDTTDHVLIKGVGGHYQSVPLCPIFLKSELKTGLVSVGVVPSLPVEGVTFLLGNDLAGSRVRVSSPNLVMTSSPTSNEDTEQLSKLYPGIFPACVTTRSMARASTKITEDIPRPKSTSVEDEVDCKNNLQNNTIVSTGLDDESEVVLADTFFHNLEETPSSHVKMFNIDNAFNIFSREQLIKEQDNDPEIVKIKNQVVSEEESTKDPVCYYKTKSGVVMRKWRSPSVPADDVWESIHQIVVPKVYHAEILKIAHEQPMSGHLGVRKTVDRIMRHFFWPGLHSDVSKFCKSCETCQLVGKPNQGVPKAPLIPIPACGVPFDRVIIDCVGPLPKTRSGNMYLFTIMDVATRYPEAIPLRKITSKAVAEALVKFFTKVGLPKQVQHDQGSNFTSGLFKQVLQSLGVEQIVSTAYHPQTQGALERYHQTLKSMLRKFRHDFQDDWDKGVDLLLFATRETPNESTGFSPFELIYGHEVRGPLKLLKEKWLCEPEAQTNVLDFVSTFQERLFNARQIALDNLGKSQTSMKVWYDKKAQDRTFKKGDKVLLLLPTHGDPLRAKFCGPYLVQEKRGKVNYVISTPDRRKKKRLCHINMLKEFYDRTSTVNVAVAVSEEELDKEEDINEDHVPGQSTYVPPPSGIMYDNTETLQNLNEKLKHLDEAQRQEIVQIIGRYPRVFRSTPGRTTLVEHDVDVKDSPPIKQQPYRMNPMKQEIVKKEIQYMLENNLISPSNSPWSSPVLLVPKEDGTQRLCIDYRKVNSVTVTDSFPIPRLDDCIDRIGHATYVSKFDLLKGYWQVPLTERARKISAFATNEGLYECNVMSFGMKNAPATFTRLMSIVTRDLVDCETYIDDVIIYSDTWEAHVERMEAFFARLDDADLTINLKKSEIGQAHVTYLGHIVGQGKVSPKLAKVEAILNFPVPTDKRGIQRFLGMVGFFRKFCPNFSEIAAALTALLEKNTKFVWSPACQTAFDKLKSILVNHPVLRAADYTKPFKIATDASDVGVGAVLLQADENNVAHPVAYFSKKLNKHQRKYSTIEKEALSLILAITHFEVYVTGPFPVTIYTDHHPLKYINKFKNNSRKLMRWSLYLQQFNLEYVHLPGKLNVVADSLSRFIKG</sequence>
<dbReference type="Pfam" id="PF00665">
    <property type="entry name" value="rve"/>
    <property type="match status" value="1"/>
</dbReference>
<dbReference type="Pfam" id="PF00078">
    <property type="entry name" value="RVT_1"/>
    <property type="match status" value="1"/>
</dbReference>
<evidence type="ECO:0000256" key="7">
    <source>
        <dbReference type="SAM" id="MobiDB-lite"/>
    </source>
</evidence>
<keyword evidence="2" id="KW-0548">Nucleotidyltransferase</keyword>
<dbReference type="OrthoDB" id="10064731at2759"/>
<dbReference type="InterPro" id="IPR001995">
    <property type="entry name" value="Peptidase_A2_cat"/>
</dbReference>
<reference evidence="11" key="1">
    <citation type="submission" date="2021-10" db="EMBL/GenBank/DDBJ databases">
        <title>Tropical sea cucumber genome reveals ecological adaptation and Cuvierian tubules defense mechanism.</title>
        <authorList>
            <person name="Chen T."/>
        </authorList>
    </citation>
    <scope>NUCLEOTIDE SEQUENCE</scope>
    <source>
        <strain evidence="11">Nanhai2018</strain>
        <tissue evidence="11">Muscle</tissue>
    </source>
</reference>
<feature type="domain" description="Reverse transcriptase" evidence="9">
    <location>
        <begin position="951"/>
        <end position="1128"/>
    </location>
</feature>
<evidence type="ECO:0000256" key="3">
    <source>
        <dbReference type="ARBA" id="ARBA00022722"/>
    </source>
</evidence>
<dbReference type="PROSITE" id="PS50994">
    <property type="entry name" value="INTEGRASE"/>
    <property type="match status" value="1"/>
</dbReference>
<gene>
    <name evidence="11" type="ORF">HOLleu_43415</name>
</gene>
<dbReference type="GO" id="GO:0004190">
    <property type="term" value="F:aspartic-type endopeptidase activity"/>
    <property type="evidence" value="ECO:0007669"/>
    <property type="project" value="InterPro"/>
</dbReference>
<dbReference type="Pfam" id="PF17917">
    <property type="entry name" value="RT_RNaseH"/>
    <property type="match status" value="1"/>
</dbReference>
<dbReference type="InterPro" id="IPR050951">
    <property type="entry name" value="Retrovirus_Pol_polyprotein"/>
</dbReference>
<dbReference type="Gene3D" id="3.10.10.10">
    <property type="entry name" value="HIV Type 1 Reverse Transcriptase, subunit A, domain 1"/>
    <property type="match status" value="1"/>
</dbReference>
<organism evidence="11 12">
    <name type="scientific">Holothuria leucospilota</name>
    <name type="common">Black long sea cucumber</name>
    <name type="synonym">Mertensiothuria leucospilota</name>
    <dbReference type="NCBI Taxonomy" id="206669"/>
    <lineage>
        <taxon>Eukaryota</taxon>
        <taxon>Metazoa</taxon>
        <taxon>Echinodermata</taxon>
        <taxon>Eleutherozoa</taxon>
        <taxon>Echinozoa</taxon>
        <taxon>Holothuroidea</taxon>
        <taxon>Aspidochirotacea</taxon>
        <taxon>Aspidochirotida</taxon>
        <taxon>Holothuriidae</taxon>
        <taxon>Holothuria</taxon>
    </lineage>
</organism>
<evidence type="ECO:0008006" key="13">
    <source>
        <dbReference type="Google" id="ProtNLM"/>
    </source>
</evidence>
<evidence type="ECO:0000313" key="11">
    <source>
        <dbReference type="EMBL" id="KAJ8018540.1"/>
    </source>
</evidence>
<feature type="domain" description="Peptidase A2" evidence="8">
    <location>
        <begin position="211"/>
        <end position="289"/>
    </location>
</feature>
<dbReference type="InterPro" id="IPR000477">
    <property type="entry name" value="RT_dom"/>
</dbReference>
<dbReference type="InterPro" id="IPR041373">
    <property type="entry name" value="RT_RNaseH"/>
</dbReference>
<keyword evidence="5" id="KW-0378">Hydrolase</keyword>
<evidence type="ECO:0000256" key="2">
    <source>
        <dbReference type="ARBA" id="ARBA00022695"/>
    </source>
</evidence>
<dbReference type="EMBL" id="JAIZAY010000298">
    <property type="protein sequence ID" value="KAJ8018540.1"/>
    <property type="molecule type" value="Genomic_DNA"/>
</dbReference>
<name>A0A9Q0YBW8_HOLLE</name>